<feature type="compositionally biased region" description="Gly residues" evidence="14">
    <location>
        <begin position="482"/>
        <end position="491"/>
    </location>
</feature>
<feature type="region of interest" description="Disordered" evidence="14">
    <location>
        <begin position="482"/>
        <end position="504"/>
    </location>
</feature>
<keyword evidence="13" id="KW-0234">DNA repair</keyword>
<dbReference type="SMART" id="SM00342">
    <property type="entry name" value="HTH_ARAC"/>
    <property type="match status" value="1"/>
</dbReference>
<evidence type="ECO:0000256" key="13">
    <source>
        <dbReference type="ARBA" id="ARBA00023204"/>
    </source>
</evidence>
<dbReference type="InterPro" id="IPR011257">
    <property type="entry name" value="DNA_glycosylase"/>
</dbReference>
<evidence type="ECO:0000256" key="3">
    <source>
        <dbReference type="ARBA" id="ARBA00012000"/>
    </source>
</evidence>
<evidence type="ECO:0000313" key="17">
    <source>
        <dbReference type="EMBL" id="XCH11492.1"/>
    </source>
</evidence>
<dbReference type="InterPro" id="IPR018060">
    <property type="entry name" value="HTH_AraC"/>
</dbReference>
<sequence>MDFWQRYRAIDARDTRFDGQFYTAVRTTGIYCRPSCPARTPKAENVTFYETSAAAHDAGYRACKRCLPEAVPGTPAWNLRSDIAGRAMRLINDGVINRDGVEGLALRLGYSSRQLNRILSHELGAGPLSLARASRAQTARTLLVSTGMKLADVAFAAGFSSVRQFNETVAEVFDMTPTALRSTARHHPSARASTSLTLALPYREPFDPGVFSFLAVRAIPGIEAGTATSYARTLQLPHGGARFSVEYTGGATGAGGTALANTAVGDTASDNSVKYDGGPHRRPLILTIGAVDLRDLPALLSRVRRLFDLDADPVAIDGALGADPRLSASVAAAPGIRLPGALDPQELLVRAMVGQQITVAAARTALTQLAEAGSPSTAAGDGLSRLFPTPAQIAGAGAELLRGPRRRIESLLAVATALAENKLELGYGDDLAGLSAKLLPQPGIGPWTVGYVAMRVIGAPDIFLANDAAVRNGIRALPGGTAGSGAAGSGAGPSSDVPSPDFREVSPWRSYATMHLWRAAAAASANPRRPRGADNESDSAMKVTAQ</sequence>
<comment type="cofactor">
    <cofactor evidence="2">
        <name>Zn(2+)</name>
        <dbReference type="ChEBI" id="CHEBI:29105"/>
    </cofactor>
</comment>
<keyword evidence="5" id="KW-0808">Transferase</keyword>
<accession>A0AAU8EPC4</accession>
<protein>
    <recommendedName>
        <fullName evidence="3">DNA-3-methyladenine glycosylase II</fullName>
        <ecNumber evidence="3">3.2.2.21</ecNumber>
    </recommendedName>
</protein>
<evidence type="ECO:0000256" key="5">
    <source>
        <dbReference type="ARBA" id="ARBA00022679"/>
    </source>
</evidence>
<dbReference type="Pfam" id="PF02805">
    <property type="entry name" value="Ada_Zn_binding"/>
    <property type="match status" value="1"/>
</dbReference>
<evidence type="ECO:0000256" key="12">
    <source>
        <dbReference type="ARBA" id="ARBA00023163"/>
    </source>
</evidence>
<evidence type="ECO:0000256" key="11">
    <source>
        <dbReference type="ARBA" id="ARBA00023159"/>
    </source>
</evidence>
<dbReference type="SUPFAM" id="SSF48150">
    <property type="entry name" value="DNA-glycosylase"/>
    <property type="match status" value="1"/>
</dbReference>
<dbReference type="InterPro" id="IPR009057">
    <property type="entry name" value="Homeodomain-like_sf"/>
</dbReference>
<dbReference type="InterPro" id="IPR010316">
    <property type="entry name" value="AlkA_N"/>
</dbReference>
<dbReference type="Pfam" id="PF06029">
    <property type="entry name" value="AlkA_N"/>
    <property type="match status" value="1"/>
</dbReference>
<keyword evidence="7" id="KW-0227">DNA damage</keyword>
<dbReference type="Gene3D" id="3.30.310.20">
    <property type="entry name" value="DNA-3-methyladenine glycosylase AlkA, N-terminal domain"/>
    <property type="match status" value="1"/>
</dbReference>
<keyword evidence="6" id="KW-0479">Metal-binding</keyword>
<keyword evidence="9" id="KW-0805">Transcription regulation</keyword>
<keyword evidence="8" id="KW-0862">Zinc</keyword>
<dbReference type="PROSITE" id="PS01124">
    <property type="entry name" value="HTH_ARAC_FAMILY_2"/>
    <property type="match status" value="1"/>
</dbReference>
<dbReference type="GO" id="GO:0008725">
    <property type="term" value="F:DNA-3-methyladenine glycosylase activity"/>
    <property type="evidence" value="ECO:0007669"/>
    <property type="project" value="TreeGrafter"/>
</dbReference>
<dbReference type="GO" id="GO:0032259">
    <property type="term" value="P:methylation"/>
    <property type="evidence" value="ECO:0007669"/>
    <property type="project" value="UniProtKB-KW"/>
</dbReference>
<dbReference type="Gene3D" id="1.10.340.30">
    <property type="entry name" value="Hypothetical protein, domain 2"/>
    <property type="match status" value="1"/>
</dbReference>
<dbReference type="SUPFAM" id="SSF57884">
    <property type="entry name" value="Ada DNA repair protein, N-terminal domain (N-Ada 10)"/>
    <property type="match status" value="1"/>
</dbReference>
<dbReference type="CDD" id="cd00056">
    <property type="entry name" value="ENDO3c"/>
    <property type="match status" value="1"/>
</dbReference>
<keyword evidence="11" id="KW-0010">Activator</keyword>
<keyword evidence="10" id="KW-0238">DNA-binding</keyword>
<gene>
    <name evidence="17" type="ORF">ABRP34_00195</name>
    <name evidence="16" type="ORF">ABRP34_22225</name>
</gene>
<dbReference type="GO" id="GO:0032993">
    <property type="term" value="C:protein-DNA complex"/>
    <property type="evidence" value="ECO:0007669"/>
    <property type="project" value="TreeGrafter"/>
</dbReference>
<dbReference type="GO" id="GO:0003700">
    <property type="term" value="F:DNA-binding transcription factor activity"/>
    <property type="evidence" value="ECO:0007669"/>
    <property type="project" value="InterPro"/>
</dbReference>
<dbReference type="EMBL" id="CP159279">
    <property type="protein sequence ID" value="XCH11492.1"/>
    <property type="molecule type" value="Genomic_DNA"/>
</dbReference>
<dbReference type="GO" id="GO:0043916">
    <property type="term" value="F:DNA-7-methylguanine glycosylase activity"/>
    <property type="evidence" value="ECO:0007669"/>
    <property type="project" value="TreeGrafter"/>
</dbReference>
<feature type="domain" description="HTH araC/xylS-type" evidence="15">
    <location>
        <begin position="85"/>
        <end position="183"/>
    </location>
</feature>
<keyword evidence="12" id="KW-0804">Transcription</keyword>
<dbReference type="InterPro" id="IPR037046">
    <property type="entry name" value="AlkA_N_sf"/>
</dbReference>
<evidence type="ECO:0000256" key="7">
    <source>
        <dbReference type="ARBA" id="ARBA00022763"/>
    </source>
</evidence>
<evidence type="ECO:0000256" key="8">
    <source>
        <dbReference type="ARBA" id="ARBA00022833"/>
    </source>
</evidence>
<proteinExistence type="predicted"/>
<dbReference type="EC" id="3.2.2.21" evidence="3"/>
<dbReference type="GO" id="GO:0043565">
    <property type="term" value="F:sequence-specific DNA binding"/>
    <property type="evidence" value="ECO:0007669"/>
    <property type="project" value="InterPro"/>
</dbReference>
<dbReference type="SMART" id="SM00478">
    <property type="entry name" value="ENDO3c"/>
    <property type="match status" value="1"/>
</dbReference>
<dbReference type="Gene3D" id="3.40.10.10">
    <property type="entry name" value="DNA Methylphosphotriester Repair Domain"/>
    <property type="match status" value="1"/>
</dbReference>
<dbReference type="InterPro" id="IPR018062">
    <property type="entry name" value="HTH_AraC-typ_CS"/>
</dbReference>
<reference evidence="17" key="1">
    <citation type="submission" date="2024-06" db="EMBL/GenBank/DDBJ databases">
        <title>Biodegradation of dimethachlon by Arthrobacter sp. K5: mechanistic insights and ecological implications.</title>
        <authorList>
            <person name="Hu S."/>
            <person name="Lu P."/>
        </authorList>
    </citation>
    <scope>NUCLEOTIDE SEQUENCE</scope>
    <source>
        <strain evidence="17">K5</strain>
    </source>
</reference>
<dbReference type="GO" id="GO:0008168">
    <property type="term" value="F:methyltransferase activity"/>
    <property type="evidence" value="ECO:0007669"/>
    <property type="project" value="UniProtKB-KW"/>
</dbReference>
<dbReference type="RefSeq" id="WP_353711801.1">
    <property type="nucleotide sequence ID" value="NZ_CP159279.1"/>
</dbReference>
<keyword evidence="4" id="KW-0489">Methyltransferase</keyword>
<dbReference type="InterPro" id="IPR051912">
    <property type="entry name" value="Alkylbase_DNA_Glycosylase/TA"/>
</dbReference>
<dbReference type="GO" id="GO:0005737">
    <property type="term" value="C:cytoplasm"/>
    <property type="evidence" value="ECO:0007669"/>
    <property type="project" value="TreeGrafter"/>
</dbReference>
<dbReference type="InterPro" id="IPR035451">
    <property type="entry name" value="Ada-like_dom_sf"/>
</dbReference>
<dbReference type="PANTHER" id="PTHR43003:SF13">
    <property type="entry name" value="DNA-3-METHYLADENINE GLYCOSYLASE 2"/>
    <property type="match status" value="1"/>
</dbReference>
<evidence type="ECO:0000256" key="2">
    <source>
        <dbReference type="ARBA" id="ARBA00001947"/>
    </source>
</evidence>
<dbReference type="GO" id="GO:0008270">
    <property type="term" value="F:zinc ion binding"/>
    <property type="evidence" value="ECO:0007669"/>
    <property type="project" value="InterPro"/>
</dbReference>
<evidence type="ECO:0000259" key="15">
    <source>
        <dbReference type="PROSITE" id="PS01124"/>
    </source>
</evidence>
<evidence type="ECO:0000256" key="4">
    <source>
        <dbReference type="ARBA" id="ARBA00022603"/>
    </source>
</evidence>
<dbReference type="SMART" id="SM01009">
    <property type="entry name" value="AlkA_N"/>
    <property type="match status" value="1"/>
</dbReference>
<feature type="region of interest" description="Disordered" evidence="14">
    <location>
        <begin position="522"/>
        <end position="546"/>
    </location>
</feature>
<dbReference type="Pfam" id="PF12833">
    <property type="entry name" value="HTH_18"/>
    <property type="match status" value="1"/>
</dbReference>
<dbReference type="FunFam" id="3.40.10.10:FF:000001">
    <property type="entry name" value="DNA-3-methyladenine glycosylase 2"/>
    <property type="match status" value="1"/>
</dbReference>
<name>A0AAU8EPC4_9MICC</name>
<evidence type="ECO:0000256" key="14">
    <source>
        <dbReference type="SAM" id="MobiDB-lite"/>
    </source>
</evidence>
<dbReference type="PROSITE" id="PS00041">
    <property type="entry name" value="HTH_ARAC_FAMILY_1"/>
    <property type="match status" value="1"/>
</dbReference>
<organism evidence="17">
    <name type="scientific">Arthrobacter sp. K5</name>
    <dbReference type="NCBI Taxonomy" id="2839623"/>
    <lineage>
        <taxon>Bacteria</taxon>
        <taxon>Bacillati</taxon>
        <taxon>Actinomycetota</taxon>
        <taxon>Actinomycetes</taxon>
        <taxon>Micrococcales</taxon>
        <taxon>Micrococcaceae</taxon>
        <taxon>Arthrobacter</taxon>
    </lineage>
</organism>
<dbReference type="EMBL" id="CP159279">
    <property type="protein sequence ID" value="XCH11453.1"/>
    <property type="molecule type" value="Genomic_DNA"/>
</dbReference>
<evidence type="ECO:0000256" key="6">
    <source>
        <dbReference type="ARBA" id="ARBA00022723"/>
    </source>
</evidence>
<evidence type="ECO:0000256" key="10">
    <source>
        <dbReference type="ARBA" id="ARBA00023125"/>
    </source>
</evidence>
<dbReference type="GO" id="GO:0032131">
    <property type="term" value="F:alkylated DNA binding"/>
    <property type="evidence" value="ECO:0007669"/>
    <property type="project" value="TreeGrafter"/>
</dbReference>
<dbReference type="AlphaFoldDB" id="A0AAU8EPC4"/>
<dbReference type="GO" id="GO:0006307">
    <property type="term" value="P:DNA alkylation repair"/>
    <property type="evidence" value="ECO:0007669"/>
    <property type="project" value="TreeGrafter"/>
</dbReference>
<comment type="catalytic activity">
    <reaction evidence="1">
        <text>Hydrolysis of alkylated DNA, releasing 3-methyladenine, 3-methylguanine, 7-methylguanine and 7-methyladenine.</text>
        <dbReference type="EC" id="3.2.2.21"/>
    </reaction>
</comment>
<evidence type="ECO:0000256" key="9">
    <source>
        <dbReference type="ARBA" id="ARBA00023015"/>
    </source>
</evidence>
<dbReference type="GO" id="GO:0006285">
    <property type="term" value="P:base-excision repair, AP site formation"/>
    <property type="evidence" value="ECO:0007669"/>
    <property type="project" value="TreeGrafter"/>
</dbReference>
<dbReference type="SUPFAM" id="SSF46689">
    <property type="entry name" value="Homeodomain-like"/>
    <property type="match status" value="1"/>
</dbReference>
<dbReference type="InterPro" id="IPR003265">
    <property type="entry name" value="HhH-GPD_domain"/>
</dbReference>
<evidence type="ECO:0000256" key="1">
    <source>
        <dbReference type="ARBA" id="ARBA00000086"/>
    </source>
</evidence>
<dbReference type="PANTHER" id="PTHR43003">
    <property type="entry name" value="DNA-3-METHYLADENINE GLYCOSYLASE"/>
    <property type="match status" value="1"/>
</dbReference>
<dbReference type="SUPFAM" id="SSF55945">
    <property type="entry name" value="TATA-box binding protein-like"/>
    <property type="match status" value="2"/>
</dbReference>
<dbReference type="InterPro" id="IPR004026">
    <property type="entry name" value="Ada_DNA_repair_Zn-bd"/>
</dbReference>
<evidence type="ECO:0000313" key="16">
    <source>
        <dbReference type="EMBL" id="XCH11453.1"/>
    </source>
</evidence>
<dbReference type="Gene3D" id="1.10.10.60">
    <property type="entry name" value="Homeodomain-like"/>
    <property type="match status" value="1"/>
</dbReference>